<evidence type="ECO:0000313" key="1">
    <source>
        <dbReference type="EMBL" id="KAJ8644512.1"/>
    </source>
</evidence>
<protein>
    <submittedName>
        <fullName evidence="1">Uncharacterized protein</fullName>
    </submittedName>
</protein>
<dbReference type="Proteomes" id="UP001234297">
    <property type="component" value="Chromosome 2"/>
</dbReference>
<proteinExistence type="predicted"/>
<gene>
    <name evidence="1" type="ORF">MRB53_006260</name>
</gene>
<name>A0ACC2MFM6_PERAE</name>
<evidence type="ECO:0000313" key="2">
    <source>
        <dbReference type="Proteomes" id="UP001234297"/>
    </source>
</evidence>
<accession>A0ACC2MFM6</accession>
<organism evidence="1 2">
    <name type="scientific">Persea americana</name>
    <name type="common">Avocado</name>
    <dbReference type="NCBI Taxonomy" id="3435"/>
    <lineage>
        <taxon>Eukaryota</taxon>
        <taxon>Viridiplantae</taxon>
        <taxon>Streptophyta</taxon>
        <taxon>Embryophyta</taxon>
        <taxon>Tracheophyta</taxon>
        <taxon>Spermatophyta</taxon>
        <taxon>Magnoliopsida</taxon>
        <taxon>Magnoliidae</taxon>
        <taxon>Laurales</taxon>
        <taxon>Lauraceae</taxon>
        <taxon>Persea</taxon>
    </lineage>
</organism>
<dbReference type="EMBL" id="CM056810">
    <property type="protein sequence ID" value="KAJ8644512.1"/>
    <property type="molecule type" value="Genomic_DNA"/>
</dbReference>
<reference evidence="1 2" key="1">
    <citation type="journal article" date="2022" name="Hortic Res">
        <title>A haplotype resolved chromosomal level avocado genome allows analysis of novel avocado genes.</title>
        <authorList>
            <person name="Nath O."/>
            <person name="Fletcher S.J."/>
            <person name="Hayward A."/>
            <person name="Shaw L.M."/>
            <person name="Masouleh A.K."/>
            <person name="Furtado A."/>
            <person name="Henry R.J."/>
            <person name="Mitter N."/>
        </authorList>
    </citation>
    <scope>NUCLEOTIDE SEQUENCE [LARGE SCALE GENOMIC DNA]</scope>
    <source>
        <strain evidence="2">cv. Hass</strain>
    </source>
</reference>
<comment type="caution">
    <text evidence="1">The sequence shown here is derived from an EMBL/GenBank/DDBJ whole genome shotgun (WGS) entry which is preliminary data.</text>
</comment>
<sequence>MGRFPFRFVGTWEVIGQVLYKTGRARLDICSTLDAELFAGHQRSAQETVTLSSAEAEYVVATSATCQAVWMRRILEDLHQSQSSATELFCDNKVMAKNPVFHGHTKHIEIKHNFIRQAIANGTIELKHCSTMDQVADGFTKAL</sequence>
<keyword evidence="2" id="KW-1185">Reference proteome</keyword>